<name>A0A8X6SCM7_TRICX</name>
<accession>A0A8X6SCM7</accession>
<dbReference type="Proteomes" id="UP000887159">
    <property type="component" value="Unassembled WGS sequence"/>
</dbReference>
<sequence>MKEGYFKLVSGTSDRCSKLKMKRPALCQTSAAPVVKPAKTSKSKSTTDSDFVFPKKTIKNPPLVEKKDINTNNSFEALDSEMTDVEEVTPAFKTKPIFMRIFDSYNLVLQDLYRKFPTATNTHAKGYIKIEAQNENDHDEITKYLKNKNLEFYTIEPPLTRPLKLVIKGLPVDIYPEDIKKDLISKE</sequence>
<keyword evidence="2" id="KW-1185">Reference proteome</keyword>
<evidence type="ECO:0000313" key="1">
    <source>
        <dbReference type="EMBL" id="GFY10706.1"/>
    </source>
</evidence>
<dbReference type="AlphaFoldDB" id="A0A8X6SCM7"/>
<proteinExistence type="predicted"/>
<reference evidence="1" key="1">
    <citation type="submission" date="2020-08" db="EMBL/GenBank/DDBJ databases">
        <title>Multicomponent nature underlies the extraordinary mechanical properties of spider dragline silk.</title>
        <authorList>
            <person name="Kono N."/>
            <person name="Nakamura H."/>
            <person name="Mori M."/>
            <person name="Yoshida Y."/>
            <person name="Ohtoshi R."/>
            <person name="Malay A.D."/>
            <person name="Moran D.A.P."/>
            <person name="Tomita M."/>
            <person name="Numata K."/>
            <person name="Arakawa K."/>
        </authorList>
    </citation>
    <scope>NUCLEOTIDE SEQUENCE</scope>
</reference>
<comment type="caution">
    <text evidence="1">The sequence shown here is derived from an EMBL/GenBank/DDBJ whole genome shotgun (WGS) entry which is preliminary data.</text>
</comment>
<dbReference type="EMBL" id="BMAU01021300">
    <property type="protein sequence ID" value="GFY10706.1"/>
    <property type="molecule type" value="Genomic_DNA"/>
</dbReference>
<protein>
    <recommendedName>
        <fullName evidence="3">Pre-C2HC domain-containing protein</fullName>
    </recommendedName>
</protein>
<gene>
    <name evidence="1" type="primary">NCL1_34574</name>
    <name evidence="1" type="ORF">TNCV_2195271</name>
</gene>
<evidence type="ECO:0008006" key="3">
    <source>
        <dbReference type="Google" id="ProtNLM"/>
    </source>
</evidence>
<organism evidence="1 2">
    <name type="scientific">Trichonephila clavipes</name>
    <name type="common">Golden silk orbweaver</name>
    <name type="synonym">Nephila clavipes</name>
    <dbReference type="NCBI Taxonomy" id="2585209"/>
    <lineage>
        <taxon>Eukaryota</taxon>
        <taxon>Metazoa</taxon>
        <taxon>Ecdysozoa</taxon>
        <taxon>Arthropoda</taxon>
        <taxon>Chelicerata</taxon>
        <taxon>Arachnida</taxon>
        <taxon>Araneae</taxon>
        <taxon>Araneomorphae</taxon>
        <taxon>Entelegynae</taxon>
        <taxon>Araneoidea</taxon>
        <taxon>Nephilidae</taxon>
        <taxon>Trichonephila</taxon>
    </lineage>
</organism>
<evidence type="ECO:0000313" key="2">
    <source>
        <dbReference type="Proteomes" id="UP000887159"/>
    </source>
</evidence>